<organism evidence="1 2">
    <name type="scientific">Microbacterium awajiense</name>
    <dbReference type="NCBI Taxonomy" id="415214"/>
    <lineage>
        <taxon>Bacteria</taxon>
        <taxon>Bacillati</taxon>
        <taxon>Actinomycetota</taxon>
        <taxon>Actinomycetes</taxon>
        <taxon>Micrococcales</taxon>
        <taxon>Microbacteriaceae</taxon>
        <taxon>Microbacterium</taxon>
    </lineage>
</organism>
<protein>
    <submittedName>
        <fullName evidence="1">Uncharacterized protein</fullName>
    </submittedName>
</protein>
<name>A0ABP7AVT3_9MICO</name>
<dbReference type="EMBL" id="BAAAYU010000005">
    <property type="protein sequence ID" value="GAA3641101.1"/>
    <property type="molecule type" value="Genomic_DNA"/>
</dbReference>
<gene>
    <name evidence="1" type="ORF">GCM10022200_26050</name>
</gene>
<accession>A0ABP7AVT3</accession>
<evidence type="ECO:0000313" key="2">
    <source>
        <dbReference type="Proteomes" id="UP001501697"/>
    </source>
</evidence>
<keyword evidence="2" id="KW-1185">Reference proteome</keyword>
<comment type="caution">
    <text evidence="1">The sequence shown here is derived from an EMBL/GenBank/DDBJ whole genome shotgun (WGS) entry which is preliminary data.</text>
</comment>
<sequence>MDAAVESGDRTFGVLMMRGADMHDVGLDGLEQRAVVGEAGSSGRCFGLRPTAVVGVAYAHEFHAGVRRDRGEVNR</sequence>
<proteinExistence type="predicted"/>
<dbReference type="Proteomes" id="UP001501697">
    <property type="component" value="Unassembled WGS sequence"/>
</dbReference>
<evidence type="ECO:0000313" key="1">
    <source>
        <dbReference type="EMBL" id="GAA3641101.1"/>
    </source>
</evidence>
<reference evidence="2" key="1">
    <citation type="journal article" date="2019" name="Int. J. Syst. Evol. Microbiol.">
        <title>The Global Catalogue of Microorganisms (GCM) 10K type strain sequencing project: providing services to taxonomists for standard genome sequencing and annotation.</title>
        <authorList>
            <consortium name="The Broad Institute Genomics Platform"/>
            <consortium name="The Broad Institute Genome Sequencing Center for Infectious Disease"/>
            <person name="Wu L."/>
            <person name="Ma J."/>
        </authorList>
    </citation>
    <scope>NUCLEOTIDE SEQUENCE [LARGE SCALE GENOMIC DNA]</scope>
    <source>
        <strain evidence="2">JCM 16544</strain>
    </source>
</reference>